<gene>
    <name evidence="4" type="ORF">ECRASSUSDP1_LOCUS18889</name>
</gene>
<dbReference type="AlphaFoldDB" id="A0AAD1XQV4"/>
<feature type="compositionally biased region" description="Basic residues" evidence="2">
    <location>
        <begin position="123"/>
        <end position="142"/>
    </location>
</feature>
<feature type="compositionally biased region" description="Polar residues" evidence="2">
    <location>
        <begin position="7"/>
        <end position="25"/>
    </location>
</feature>
<dbReference type="GO" id="GO:0005525">
    <property type="term" value="F:GTP binding"/>
    <property type="evidence" value="ECO:0007669"/>
    <property type="project" value="UniProtKB-KW"/>
</dbReference>
<dbReference type="InterPro" id="IPR027417">
    <property type="entry name" value="P-loop_NTPase"/>
</dbReference>
<dbReference type="Proteomes" id="UP001295684">
    <property type="component" value="Unassembled WGS sequence"/>
</dbReference>
<feature type="region of interest" description="Disordered" evidence="2">
    <location>
        <begin position="395"/>
        <end position="427"/>
    </location>
</feature>
<feature type="region of interest" description="Disordered" evidence="2">
    <location>
        <begin position="1"/>
        <end position="161"/>
    </location>
</feature>
<proteinExistence type="inferred from homology"/>
<keyword evidence="5" id="KW-1185">Reference proteome</keyword>
<feature type="compositionally biased region" description="Basic and acidic residues" evidence="2">
    <location>
        <begin position="403"/>
        <end position="427"/>
    </location>
</feature>
<feature type="compositionally biased region" description="Low complexity" evidence="2">
    <location>
        <begin position="55"/>
        <end position="67"/>
    </location>
</feature>
<reference evidence="4" key="1">
    <citation type="submission" date="2023-07" db="EMBL/GenBank/DDBJ databases">
        <authorList>
            <consortium name="AG Swart"/>
            <person name="Singh M."/>
            <person name="Singh A."/>
            <person name="Seah K."/>
            <person name="Emmerich C."/>
        </authorList>
    </citation>
    <scope>NUCLEOTIDE SEQUENCE</scope>
    <source>
        <strain evidence="4">DP1</strain>
    </source>
</reference>
<dbReference type="Gene3D" id="3.40.50.300">
    <property type="entry name" value="P-loop containing nucleotide triphosphate hydrolases"/>
    <property type="match status" value="1"/>
</dbReference>
<comment type="similarity">
    <text evidence="1">Belongs to the TRAFAC class TrmE-Era-EngA-EngB-Septin-like GTPase superfamily. Septin GTPase family.</text>
</comment>
<accession>A0AAD1XQV4</accession>
<keyword evidence="1" id="KW-0342">GTP-binding</keyword>
<evidence type="ECO:0000256" key="1">
    <source>
        <dbReference type="RuleBase" id="RU004560"/>
    </source>
</evidence>
<dbReference type="EMBL" id="CAMPGE010019148">
    <property type="protein sequence ID" value="CAI2377503.1"/>
    <property type="molecule type" value="Genomic_DNA"/>
</dbReference>
<protein>
    <recommendedName>
        <fullName evidence="3">Septin-type G domain-containing protein</fullName>
    </recommendedName>
</protein>
<dbReference type="InterPro" id="IPR030379">
    <property type="entry name" value="G_SEPTIN_dom"/>
</dbReference>
<comment type="caution">
    <text evidence="4">The sequence shown here is derived from an EMBL/GenBank/DDBJ whole genome shotgun (WGS) entry which is preliminary data.</text>
</comment>
<evidence type="ECO:0000256" key="2">
    <source>
        <dbReference type="SAM" id="MobiDB-lite"/>
    </source>
</evidence>
<evidence type="ECO:0000313" key="5">
    <source>
        <dbReference type="Proteomes" id="UP001295684"/>
    </source>
</evidence>
<organism evidence="4 5">
    <name type="scientific">Euplotes crassus</name>
    <dbReference type="NCBI Taxonomy" id="5936"/>
    <lineage>
        <taxon>Eukaryota</taxon>
        <taxon>Sar</taxon>
        <taxon>Alveolata</taxon>
        <taxon>Ciliophora</taxon>
        <taxon>Intramacronucleata</taxon>
        <taxon>Spirotrichea</taxon>
        <taxon>Hypotrichia</taxon>
        <taxon>Euplotida</taxon>
        <taxon>Euplotidae</taxon>
        <taxon>Moneuplotes</taxon>
    </lineage>
</organism>
<evidence type="ECO:0000259" key="3">
    <source>
        <dbReference type="Pfam" id="PF00735"/>
    </source>
</evidence>
<keyword evidence="1" id="KW-0547">Nucleotide-binding</keyword>
<sequence>MADFHNKTSLSSREVLDNSESSASPNRGLYSEREQLNCSKVDLPAQDRYDLNPDSSKGVSKGGNSNESPPPMLKAGKASSSFGVGIQPSIGNKNIRKLHSDTRMPFQQFSSKKKNTKLPSFKPKTRVYKMIKRPKFGARKRGSNSFKAEKDMGNCSEGTSQRNIHDVSSQLESLKSCCEFNPSPIDQKSDKKKLRLNKDKDKWEKLMICSCGKDNQDCECKVDSENNSNFIWTSENDNHNHYDSIEEKFENSRISTKGITKYSSNEEAKNVSYELDISAKLRIDDIKNQRDRVNSDSDHSKSFQKRHQKSDKKTFESRYDLNLSLNAQLGEAAADNQGANGPISEEEEGINDDPDYFYMSTSGEVNQKDTFAFIKHTYSSGSENIDNVLEENDGIQEESNENVSHRNSEEDKAEGRASESSDPKSLKELKMNLKKIENQVREEIKQLSKENKKINILLIGPKGIGKTSFMKLFRVQQDRLQSSMGGQEKNNLRINFIDKPGYSGSQDDQHKWLNEILRFIAKKQLRYKRIQEIYNTKTDFEPFQKAVKVQSKDERIHLALYFIKPEVDFQKFDLYAMMKIKEKTNILPVIGKAESMNTPDLIECKLRLVSTCHLNKIFFFDIQKCLLEKLKNKDDKMFKYFIDGIYGPCPPYCMVSFADKLPDIENSNENPQYGRKFPWGTCNSLDESASDLCRLFNTIIMISTSLIDQINAIPLDYLNNLSSDSEEKDEESSGLLRGLFQRRSLICSAVFSLAYLALYKKE</sequence>
<dbReference type="PANTHER" id="PTHR18884">
    <property type="entry name" value="SEPTIN"/>
    <property type="match status" value="1"/>
</dbReference>
<feature type="domain" description="Septin-type G" evidence="3">
    <location>
        <begin position="485"/>
        <end position="701"/>
    </location>
</feature>
<feature type="region of interest" description="Disordered" evidence="2">
    <location>
        <begin position="290"/>
        <end position="315"/>
    </location>
</feature>
<dbReference type="Pfam" id="PF00735">
    <property type="entry name" value="Septin"/>
    <property type="match status" value="1"/>
</dbReference>
<feature type="compositionally biased region" description="Basic and acidic residues" evidence="2">
    <location>
        <begin position="290"/>
        <end position="301"/>
    </location>
</feature>
<name>A0AAD1XQV4_EUPCR</name>
<dbReference type="SUPFAM" id="SSF52540">
    <property type="entry name" value="P-loop containing nucleoside triphosphate hydrolases"/>
    <property type="match status" value="1"/>
</dbReference>
<evidence type="ECO:0000313" key="4">
    <source>
        <dbReference type="EMBL" id="CAI2377503.1"/>
    </source>
</evidence>